<protein>
    <recommendedName>
        <fullName evidence="3">Beta-ketoacyl synthase N-terminal domain-containing protein</fullName>
    </recommendedName>
</protein>
<keyword evidence="2" id="KW-1185">Reference proteome</keyword>
<comment type="caution">
    <text evidence="1">The sequence shown here is derived from an EMBL/GenBank/DDBJ whole genome shotgun (WGS) entry which is preliminary data.</text>
</comment>
<evidence type="ECO:0000313" key="2">
    <source>
        <dbReference type="Proteomes" id="UP000179786"/>
    </source>
</evidence>
<sequence>MMEQSISSRLKISIADCKPPARLKGKDVRCDPLASASIRCVERLLSESSLMLPETTSVVVITKTGCVSHINKVVEAAQQSRPRQGFFSRGGPQMLANYCSIAFDLHGASYTYFIQQNPDSRTVVENIVNSLVKEKILEQVLLIEADYVGDELVVEAMYLDSCLL</sequence>
<dbReference type="EMBL" id="MKJU01000028">
    <property type="protein sequence ID" value="OHU89740.1"/>
    <property type="molecule type" value="Genomic_DNA"/>
</dbReference>
<name>A0A1S1MRI6_9GAMM</name>
<dbReference type="Proteomes" id="UP000179786">
    <property type="component" value="Unassembled WGS sequence"/>
</dbReference>
<accession>A0A1S1MRI6</accession>
<proteinExistence type="predicted"/>
<dbReference type="STRING" id="1859457.BET10_16615"/>
<evidence type="ECO:0000313" key="1">
    <source>
        <dbReference type="EMBL" id="OHU89740.1"/>
    </source>
</evidence>
<dbReference type="AlphaFoldDB" id="A0A1S1MRI6"/>
<dbReference type="RefSeq" id="WP_070986367.1">
    <property type="nucleotide sequence ID" value="NZ_MKJU01000028.1"/>
</dbReference>
<gene>
    <name evidence="1" type="ORF">BET10_16615</name>
</gene>
<reference evidence="1 2" key="1">
    <citation type="submission" date="2016-09" db="EMBL/GenBank/DDBJ databases">
        <title>Pseudoalteromonas amylolytica sp. nov., isolated from the surface seawater.</title>
        <authorList>
            <person name="Wu Y.-H."/>
            <person name="Cheng H."/>
            <person name="Jin X.-B."/>
            <person name="Wang C.-S."/>
            <person name="Xu X.-W."/>
        </authorList>
    </citation>
    <scope>NUCLEOTIDE SEQUENCE [LARGE SCALE GENOMIC DNA]</scope>
    <source>
        <strain evidence="1 2">JW1</strain>
    </source>
</reference>
<dbReference type="OrthoDB" id="10011754at2"/>
<organism evidence="1 2">
    <name type="scientific">Pseudoalteromonas amylolytica</name>
    <dbReference type="NCBI Taxonomy" id="1859457"/>
    <lineage>
        <taxon>Bacteria</taxon>
        <taxon>Pseudomonadati</taxon>
        <taxon>Pseudomonadota</taxon>
        <taxon>Gammaproteobacteria</taxon>
        <taxon>Alteromonadales</taxon>
        <taxon>Pseudoalteromonadaceae</taxon>
        <taxon>Pseudoalteromonas</taxon>
    </lineage>
</organism>
<evidence type="ECO:0008006" key="3">
    <source>
        <dbReference type="Google" id="ProtNLM"/>
    </source>
</evidence>